<proteinExistence type="predicted"/>
<dbReference type="EMBL" id="CM047737">
    <property type="protein sequence ID" value="KAJ0049395.1"/>
    <property type="molecule type" value="Genomic_DNA"/>
</dbReference>
<reference evidence="2" key="1">
    <citation type="journal article" date="2023" name="G3 (Bethesda)">
        <title>Genome assembly and association tests identify interacting loci associated with vigor, precocity, and sex in interspecific pistachio rootstocks.</title>
        <authorList>
            <person name="Palmer W."/>
            <person name="Jacygrad E."/>
            <person name="Sagayaradj S."/>
            <person name="Cavanaugh K."/>
            <person name="Han R."/>
            <person name="Bertier L."/>
            <person name="Beede B."/>
            <person name="Kafkas S."/>
            <person name="Golino D."/>
            <person name="Preece J."/>
            <person name="Michelmore R."/>
        </authorList>
    </citation>
    <scope>NUCLEOTIDE SEQUENCE [LARGE SCALE GENOMIC DNA]</scope>
</reference>
<organism evidence="1 2">
    <name type="scientific">Pistacia integerrima</name>
    <dbReference type="NCBI Taxonomy" id="434235"/>
    <lineage>
        <taxon>Eukaryota</taxon>
        <taxon>Viridiplantae</taxon>
        <taxon>Streptophyta</taxon>
        <taxon>Embryophyta</taxon>
        <taxon>Tracheophyta</taxon>
        <taxon>Spermatophyta</taxon>
        <taxon>Magnoliopsida</taxon>
        <taxon>eudicotyledons</taxon>
        <taxon>Gunneridae</taxon>
        <taxon>Pentapetalae</taxon>
        <taxon>rosids</taxon>
        <taxon>malvids</taxon>
        <taxon>Sapindales</taxon>
        <taxon>Anacardiaceae</taxon>
        <taxon>Pistacia</taxon>
    </lineage>
</organism>
<comment type="caution">
    <text evidence="1">The sequence shown here is derived from an EMBL/GenBank/DDBJ whole genome shotgun (WGS) entry which is preliminary data.</text>
</comment>
<sequence>MDSFSRNNCFPSIFLALIASKPLLGAGDPKPLLDINGEKVLTGTPYYIVSAIRGAGGGGVSVFPTRDRCPRNVIQLPSDLDKGLPLLFSPATENGDGIVYESSDLNIRFYSQDALCLQIVWRVNDYDSSTGEWFITRSGVAGNPGAETLLNWFKFERFGNTHSYKIVHCPKVCDTCATLCGDVGVHLLSGTRRLVLKADPGNFLINFIKAEEYNFLHADRNIIRMVN</sequence>
<name>A0ACC0ZCV7_9ROSI</name>
<evidence type="ECO:0000313" key="2">
    <source>
        <dbReference type="Proteomes" id="UP001163603"/>
    </source>
</evidence>
<protein>
    <submittedName>
        <fullName evidence="1">Uncharacterized protein</fullName>
    </submittedName>
</protein>
<keyword evidence="2" id="KW-1185">Reference proteome</keyword>
<evidence type="ECO:0000313" key="1">
    <source>
        <dbReference type="EMBL" id="KAJ0049395.1"/>
    </source>
</evidence>
<gene>
    <name evidence="1" type="ORF">Pint_16626</name>
</gene>
<accession>A0ACC0ZCV7</accession>
<dbReference type="Proteomes" id="UP001163603">
    <property type="component" value="Chromosome 2"/>
</dbReference>